<evidence type="ECO:0000313" key="15">
    <source>
        <dbReference type="EMBL" id="GLZ76951.1"/>
    </source>
</evidence>
<dbReference type="Pfam" id="PF10576">
    <property type="entry name" value="EndIII_4Fe-2S"/>
    <property type="match status" value="1"/>
</dbReference>
<keyword evidence="6" id="KW-0004">4Fe-4S</keyword>
<dbReference type="SMART" id="SM00525">
    <property type="entry name" value="FES"/>
    <property type="match status" value="1"/>
</dbReference>
<dbReference type="EMBL" id="BSTX01000001">
    <property type="protein sequence ID" value="GLZ76951.1"/>
    <property type="molecule type" value="Genomic_DNA"/>
</dbReference>
<accession>A0A9W6SJT1</accession>
<gene>
    <name evidence="15" type="ORF">Afil01_17580</name>
</gene>
<dbReference type="RefSeq" id="WP_285662095.1">
    <property type="nucleotide sequence ID" value="NZ_BSTX01000001.1"/>
</dbReference>
<evidence type="ECO:0000256" key="11">
    <source>
        <dbReference type="ARBA" id="ARBA00023014"/>
    </source>
</evidence>
<evidence type="ECO:0000256" key="7">
    <source>
        <dbReference type="ARBA" id="ARBA00022723"/>
    </source>
</evidence>
<dbReference type="InterPro" id="IPR044298">
    <property type="entry name" value="MIG/MutY"/>
</dbReference>
<keyword evidence="12" id="KW-0234">DNA repair</keyword>
<evidence type="ECO:0000256" key="13">
    <source>
        <dbReference type="ARBA" id="ARBA00023295"/>
    </source>
</evidence>
<dbReference type="Pfam" id="PF00730">
    <property type="entry name" value="HhH-GPD"/>
    <property type="match status" value="1"/>
</dbReference>
<dbReference type="InterPro" id="IPR011257">
    <property type="entry name" value="DNA_glycosylase"/>
</dbReference>
<dbReference type="InterPro" id="IPR000445">
    <property type="entry name" value="HhH_motif"/>
</dbReference>
<evidence type="ECO:0000256" key="3">
    <source>
        <dbReference type="ARBA" id="ARBA00008343"/>
    </source>
</evidence>
<dbReference type="InterPro" id="IPR003265">
    <property type="entry name" value="HhH-GPD_domain"/>
</dbReference>
<evidence type="ECO:0000256" key="8">
    <source>
        <dbReference type="ARBA" id="ARBA00022763"/>
    </source>
</evidence>
<dbReference type="Proteomes" id="UP001165079">
    <property type="component" value="Unassembled WGS sequence"/>
</dbReference>
<dbReference type="InterPro" id="IPR023170">
    <property type="entry name" value="HhH_base_excis_C"/>
</dbReference>
<dbReference type="SUPFAM" id="SSF48150">
    <property type="entry name" value="DNA-glycosylase"/>
    <property type="match status" value="1"/>
</dbReference>
<evidence type="ECO:0000313" key="16">
    <source>
        <dbReference type="Proteomes" id="UP001165079"/>
    </source>
</evidence>
<dbReference type="Gene3D" id="1.10.340.30">
    <property type="entry name" value="Hypothetical protein, domain 2"/>
    <property type="match status" value="1"/>
</dbReference>
<dbReference type="PANTHER" id="PTHR42944">
    <property type="entry name" value="ADENINE DNA GLYCOSYLASE"/>
    <property type="match status" value="1"/>
</dbReference>
<dbReference type="AlphaFoldDB" id="A0A9W6SJT1"/>
<dbReference type="GO" id="GO:0034039">
    <property type="term" value="F:8-oxo-7,8-dihydroguanine DNA N-glycosylase activity"/>
    <property type="evidence" value="ECO:0007669"/>
    <property type="project" value="TreeGrafter"/>
</dbReference>
<dbReference type="CDD" id="cd00056">
    <property type="entry name" value="ENDO3c"/>
    <property type="match status" value="1"/>
</dbReference>
<sequence length="287" mass="31362">MTDDIWRLAADWFAENARDLPWRRPGTTPWGVLVSEVMSQQTPVKRVAPAWEAWLDRWPTPADLAAEPTGEAIRMWNRLGYPRRALRLHAAAVAIATDHDNQVPTTIAALEALPGIGTYTARAVAAFAHRQRHPVVDTNVRRVVARLAGRPDAGMATTPADLRAAEQLLPPGEEDAAVTSAALMEIGALICTARAPSCAECPLAAVCEWHASGEELPEGPSRKPQKYTGTDRHVRGLIMAVLREADLPVPRVSLDGVWHEAERRERALAGLVADGLVAVEDERYRLP</sequence>
<dbReference type="GO" id="GO:0046872">
    <property type="term" value="F:metal ion binding"/>
    <property type="evidence" value="ECO:0007669"/>
    <property type="project" value="UniProtKB-KW"/>
</dbReference>
<dbReference type="GO" id="GO:0006284">
    <property type="term" value="P:base-excision repair"/>
    <property type="evidence" value="ECO:0007669"/>
    <property type="project" value="InterPro"/>
</dbReference>
<keyword evidence="16" id="KW-1185">Reference proteome</keyword>
<feature type="domain" description="HhH-GPD" evidence="14">
    <location>
        <begin position="38"/>
        <end position="189"/>
    </location>
</feature>
<dbReference type="PROSITE" id="PS01155">
    <property type="entry name" value="ENDONUCLEASE_III_2"/>
    <property type="match status" value="1"/>
</dbReference>
<evidence type="ECO:0000256" key="2">
    <source>
        <dbReference type="ARBA" id="ARBA00001966"/>
    </source>
</evidence>
<keyword evidence="13" id="KW-0326">Glycosidase</keyword>
<comment type="caution">
    <text evidence="15">The sequence shown here is derived from an EMBL/GenBank/DDBJ whole genome shotgun (WGS) entry which is preliminary data.</text>
</comment>
<evidence type="ECO:0000256" key="6">
    <source>
        <dbReference type="ARBA" id="ARBA00022485"/>
    </source>
</evidence>
<keyword evidence="7" id="KW-0479">Metal-binding</keyword>
<proteinExistence type="inferred from homology"/>
<evidence type="ECO:0000259" key="14">
    <source>
        <dbReference type="SMART" id="SM00478"/>
    </source>
</evidence>
<evidence type="ECO:0000256" key="1">
    <source>
        <dbReference type="ARBA" id="ARBA00000843"/>
    </source>
</evidence>
<dbReference type="Pfam" id="PF00633">
    <property type="entry name" value="HHH"/>
    <property type="match status" value="1"/>
</dbReference>
<dbReference type="GO" id="GO:0051539">
    <property type="term" value="F:4 iron, 4 sulfur cluster binding"/>
    <property type="evidence" value="ECO:0007669"/>
    <property type="project" value="UniProtKB-KW"/>
</dbReference>
<protein>
    <recommendedName>
        <fullName evidence="5">Adenine DNA glycosylase</fullName>
        <ecNumber evidence="4">3.2.2.31</ecNumber>
    </recommendedName>
</protein>
<dbReference type="GO" id="GO:0006298">
    <property type="term" value="P:mismatch repair"/>
    <property type="evidence" value="ECO:0007669"/>
    <property type="project" value="TreeGrafter"/>
</dbReference>
<keyword evidence="10" id="KW-0408">Iron</keyword>
<dbReference type="FunFam" id="1.10.340.30:FF:000003">
    <property type="entry name" value="A/G-specific adenine glycosylase"/>
    <property type="match status" value="1"/>
</dbReference>
<dbReference type="InterPro" id="IPR004036">
    <property type="entry name" value="Endonuclease-III-like_CS2"/>
</dbReference>
<dbReference type="GO" id="GO:0000701">
    <property type="term" value="F:purine-specific mismatch base pair DNA N-glycosylase activity"/>
    <property type="evidence" value="ECO:0007669"/>
    <property type="project" value="UniProtKB-EC"/>
</dbReference>
<name>A0A9W6SJT1_9ACTN</name>
<keyword evidence="11" id="KW-0411">Iron-sulfur</keyword>
<evidence type="ECO:0000256" key="9">
    <source>
        <dbReference type="ARBA" id="ARBA00022801"/>
    </source>
</evidence>
<dbReference type="EC" id="3.2.2.31" evidence="4"/>
<evidence type="ECO:0000256" key="10">
    <source>
        <dbReference type="ARBA" id="ARBA00023004"/>
    </source>
</evidence>
<dbReference type="PANTHER" id="PTHR42944:SF1">
    <property type="entry name" value="ADENINE DNA GLYCOSYLASE"/>
    <property type="match status" value="1"/>
</dbReference>
<keyword evidence="8" id="KW-0227">DNA damage</keyword>
<dbReference type="SMART" id="SM00478">
    <property type="entry name" value="ENDO3c"/>
    <property type="match status" value="1"/>
</dbReference>
<reference evidence="15" key="1">
    <citation type="submission" date="2023-03" db="EMBL/GenBank/DDBJ databases">
        <title>Actinorhabdospora filicis NBRC 111898.</title>
        <authorList>
            <person name="Ichikawa N."/>
            <person name="Sato H."/>
            <person name="Tonouchi N."/>
        </authorList>
    </citation>
    <scope>NUCLEOTIDE SEQUENCE</scope>
    <source>
        <strain evidence="15">NBRC 111898</strain>
    </source>
</reference>
<organism evidence="15 16">
    <name type="scientific">Actinorhabdospora filicis</name>
    <dbReference type="NCBI Taxonomy" id="1785913"/>
    <lineage>
        <taxon>Bacteria</taxon>
        <taxon>Bacillati</taxon>
        <taxon>Actinomycetota</taxon>
        <taxon>Actinomycetes</taxon>
        <taxon>Micromonosporales</taxon>
        <taxon>Micromonosporaceae</taxon>
        <taxon>Actinorhabdospora</taxon>
    </lineage>
</organism>
<evidence type="ECO:0000256" key="4">
    <source>
        <dbReference type="ARBA" id="ARBA00012045"/>
    </source>
</evidence>
<keyword evidence="9" id="KW-0378">Hydrolase</keyword>
<comment type="catalytic activity">
    <reaction evidence="1">
        <text>Hydrolyzes free adenine bases from 7,8-dihydro-8-oxoguanine:adenine mismatched double-stranded DNA, leaving an apurinic site.</text>
        <dbReference type="EC" id="3.2.2.31"/>
    </reaction>
</comment>
<comment type="similarity">
    <text evidence="3">Belongs to the Nth/MutY family.</text>
</comment>
<dbReference type="Gene3D" id="1.10.1670.10">
    <property type="entry name" value="Helix-hairpin-Helix base-excision DNA repair enzymes (C-terminal)"/>
    <property type="match status" value="1"/>
</dbReference>
<evidence type="ECO:0000256" key="12">
    <source>
        <dbReference type="ARBA" id="ARBA00023204"/>
    </source>
</evidence>
<dbReference type="GO" id="GO:0032357">
    <property type="term" value="F:oxidized purine DNA binding"/>
    <property type="evidence" value="ECO:0007669"/>
    <property type="project" value="TreeGrafter"/>
</dbReference>
<comment type="cofactor">
    <cofactor evidence="2">
        <name>[4Fe-4S] cluster</name>
        <dbReference type="ChEBI" id="CHEBI:49883"/>
    </cofactor>
</comment>
<dbReference type="InterPro" id="IPR003651">
    <property type="entry name" value="Endonuclease3_FeS-loop_motif"/>
</dbReference>
<evidence type="ECO:0000256" key="5">
    <source>
        <dbReference type="ARBA" id="ARBA00022023"/>
    </source>
</evidence>
<dbReference type="GO" id="GO:0035485">
    <property type="term" value="F:adenine/guanine mispair binding"/>
    <property type="evidence" value="ECO:0007669"/>
    <property type="project" value="TreeGrafter"/>
</dbReference>